<proteinExistence type="predicted"/>
<gene>
    <name evidence="1" type="ORF">TorRG33x02_078650</name>
</gene>
<evidence type="ECO:0000313" key="2">
    <source>
        <dbReference type="Proteomes" id="UP000237000"/>
    </source>
</evidence>
<keyword evidence="2" id="KW-1185">Reference proteome</keyword>
<organism evidence="1 2">
    <name type="scientific">Trema orientale</name>
    <name type="common">Charcoal tree</name>
    <name type="synonym">Celtis orientalis</name>
    <dbReference type="NCBI Taxonomy" id="63057"/>
    <lineage>
        <taxon>Eukaryota</taxon>
        <taxon>Viridiplantae</taxon>
        <taxon>Streptophyta</taxon>
        <taxon>Embryophyta</taxon>
        <taxon>Tracheophyta</taxon>
        <taxon>Spermatophyta</taxon>
        <taxon>Magnoliopsida</taxon>
        <taxon>eudicotyledons</taxon>
        <taxon>Gunneridae</taxon>
        <taxon>Pentapetalae</taxon>
        <taxon>rosids</taxon>
        <taxon>fabids</taxon>
        <taxon>Rosales</taxon>
        <taxon>Cannabaceae</taxon>
        <taxon>Trema</taxon>
    </lineage>
</organism>
<dbReference type="Proteomes" id="UP000237000">
    <property type="component" value="Unassembled WGS sequence"/>
</dbReference>
<dbReference type="AlphaFoldDB" id="A0A2P5FET4"/>
<name>A0A2P5FET4_TREOI</name>
<evidence type="ECO:0000313" key="1">
    <source>
        <dbReference type="EMBL" id="PON96276.1"/>
    </source>
</evidence>
<protein>
    <submittedName>
        <fullName evidence="1">Uncharacterized protein</fullName>
    </submittedName>
</protein>
<reference evidence="2" key="1">
    <citation type="submission" date="2016-06" db="EMBL/GenBank/DDBJ databases">
        <title>Parallel loss of symbiosis genes in relatives of nitrogen-fixing non-legume Parasponia.</title>
        <authorList>
            <person name="Van Velzen R."/>
            <person name="Holmer R."/>
            <person name="Bu F."/>
            <person name="Rutten L."/>
            <person name="Van Zeijl A."/>
            <person name="Liu W."/>
            <person name="Santuari L."/>
            <person name="Cao Q."/>
            <person name="Sharma T."/>
            <person name="Shen D."/>
            <person name="Roswanjaya Y."/>
            <person name="Wardhani T."/>
            <person name="Kalhor M.S."/>
            <person name="Jansen J."/>
            <person name="Van den Hoogen J."/>
            <person name="Gungor B."/>
            <person name="Hartog M."/>
            <person name="Hontelez J."/>
            <person name="Verver J."/>
            <person name="Yang W.-C."/>
            <person name="Schijlen E."/>
            <person name="Repin R."/>
            <person name="Schilthuizen M."/>
            <person name="Schranz E."/>
            <person name="Heidstra R."/>
            <person name="Miyata K."/>
            <person name="Fedorova E."/>
            <person name="Kohlen W."/>
            <person name="Bisseling T."/>
            <person name="Smit S."/>
            <person name="Geurts R."/>
        </authorList>
    </citation>
    <scope>NUCLEOTIDE SEQUENCE [LARGE SCALE GENOMIC DNA]</scope>
    <source>
        <strain evidence="2">cv. RG33-2</strain>
    </source>
</reference>
<dbReference type="InParanoid" id="A0A2P5FET4"/>
<comment type="caution">
    <text evidence="1">The sequence shown here is derived from an EMBL/GenBank/DDBJ whole genome shotgun (WGS) entry which is preliminary data.</text>
</comment>
<dbReference type="EMBL" id="JXTC01000039">
    <property type="protein sequence ID" value="PON96276.1"/>
    <property type="molecule type" value="Genomic_DNA"/>
</dbReference>
<feature type="non-terminal residue" evidence="1">
    <location>
        <position position="1"/>
    </location>
</feature>
<accession>A0A2P5FET4</accession>
<sequence>LKKIKNKKRKKITTTLSLTSLMVLSKARVELLECMKKTKEKEKEKKIKDLWSFMCSFLPECFSEYDLVLGWRVQTKEPRRRELLERLGSRHVEKSKDFLVKLL</sequence>